<name>W1XC70_9ZZZZ</name>
<dbReference type="EMBL" id="AZMM01016882">
    <property type="protein sequence ID" value="ETJ27726.1"/>
    <property type="molecule type" value="Genomic_DNA"/>
</dbReference>
<evidence type="ECO:0000256" key="2">
    <source>
        <dbReference type="ARBA" id="ARBA00023239"/>
    </source>
</evidence>
<comment type="similarity">
    <text evidence="1">Belongs to the IlvD/Edd family.</text>
</comment>
<accession>W1XC70</accession>
<feature type="domain" description="Dihydroxy-acid/6-phosphogluconate dehydratase N-terminal" evidence="3">
    <location>
        <begin position="3"/>
        <end position="92"/>
    </location>
</feature>
<dbReference type="PANTHER" id="PTHR43661:SF3">
    <property type="entry name" value="D-XYLONATE DEHYDRATASE YAGF-RELATED"/>
    <property type="match status" value="1"/>
</dbReference>
<keyword evidence="2" id="KW-0456">Lyase</keyword>
<dbReference type="InterPro" id="IPR020558">
    <property type="entry name" value="DiOHA_6PGluconate_deHydtase_CS"/>
</dbReference>
<dbReference type="InterPro" id="IPR037237">
    <property type="entry name" value="IlvD/EDD_N"/>
</dbReference>
<evidence type="ECO:0000259" key="3">
    <source>
        <dbReference type="Pfam" id="PF00920"/>
    </source>
</evidence>
<evidence type="ECO:0000256" key="1">
    <source>
        <dbReference type="ARBA" id="ARBA00006486"/>
    </source>
</evidence>
<feature type="non-terminal residue" evidence="4">
    <location>
        <position position="92"/>
    </location>
</feature>
<dbReference type="AlphaFoldDB" id="W1XC70"/>
<sequence length="92" mass="9357">ATAMATPFDAMVFIPNCDKVVPGMLIAAARLNIPSVFVSGGAMLAGVHKGKKIGLSDVFEAVGKHQTGEMGDAELAEIENTACPTCGSCSGM</sequence>
<protein>
    <submittedName>
        <fullName evidence="4">Dihydroxy-acid dehydratase</fullName>
    </submittedName>
</protein>
<reference evidence="4" key="1">
    <citation type="submission" date="2013-12" db="EMBL/GenBank/DDBJ databases">
        <title>A Varibaculum cambriense genome reconstructed from a premature infant gut community with otherwise low bacterial novelty that shifts toward anaerobic metabolism during the third week of life.</title>
        <authorList>
            <person name="Brown C.T."/>
            <person name="Sharon I."/>
            <person name="Thomas B.C."/>
            <person name="Castelle C.J."/>
            <person name="Morowitz M.J."/>
            <person name="Banfield J.F."/>
        </authorList>
    </citation>
    <scope>NUCLEOTIDE SEQUENCE</scope>
</reference>
<organism evidence="4">
    <name type="scientific">human gut metagenome</name>
    <dbReference type="NCBI Taxonomy" id="408170"/>
    <lineage>
        <taxon>unclassified sequences</taxon>
        <taxon>metagenomes</taxon>
        <taxon>organismal metagenomes</taxon>
    </lineage>
</organism>
<proteinExistence type="inferred from homology"/>
<dbReference type="Pfam" id="PF00920">
    <property type="entry name" value="ILVD_EDD_N"/>
    <property type="match status" value="1"/>
</dbReference>
<evidence type="ECO:0000313" key="4">
    <source>
        <dbReference type="EMBL" id="ETJ27726.1"/>
    </source>
</evidence>
<comment type="caution">
    <text evidence="4">The sequence shown here is derived from an EMBL/GenBank/DDBJ whole genome shotgun (WGS) entry which is preliminary data.</text>
</comment>
<dbReference type="GO" id="GO:0016836">
    <property type="term" value="F:hydro-lyase activity"/>
    <property type="evidence" value="ECO:0007669"/>
    <property type="project" value="TreeGrafter"/>
</dbReference>
<dbReference type="GO" id="GO:0005829">
    <property type="term" value="C:cytosol"/>
    <property type="evidence" value="ECO:0007669"/>
    <property type="project" value="TreeGrafter"/>
</dbReference>
<dbReference type="InterPro" id="IPR000581">
    <property type="entry name" value="ILV_EDD_N"/>
</dbReference>
<feature type="non-terminal residue" evidence="4">
    <location>
        <position position="1"/>
    </location>
</feature>
<gene>
    <name evidence="4" type="ORF">Q604_UNBC16882G0001</name>
</gene>
<dbReference type="SUPFAM" id="SSF143975">
    <property type="entry name" value="IlvD/EDD N-terminal domain-like"/>
    <property type="match status" value="1"/>
</dbReference>
<dbReference type="PANTHER" id="PTHR43661">
    <property type="entry name" value="D-XYLONATE DEHYDRATASE"/>
    <property type="match status" value="1"/>
</dbReference>
<dbReference type="PROSITE" id="PS00886">
    <property type="entry name" value="ILVD_EDD_1"/>
    <property type="match status" value="1"/>
</dbReference>